<dbReference type="eggNOG" id="ENOG5030W6E">
    <property type="taxonomic scope" value="Bacteria"/>
</dbReference>
<dbReference type="EMBL" id="CP009533">
    <property type="protein sequence ID" value="AIS19228.1"/>
    <property type="molecule type" value="Genomic_DNA"/>
</dbReference>
<accession>A0A089YRZ5</accession>
<proteinExistence type="predicted"/>
<gene>
    <name evidence="1" type="ORF">LT40_18250</name>
</gene>
<evidence type="ECO:0008006" key="3">
    <source>
        <dbReference type="Google" id="ProtNLM"/>
    </source>
</evidence>
<sequence>MPHLFNLDENTSSRLAADMNEQGYAVLENALAPYVLEELRAYVDDQAARHNNQYFAYHGNAPLVGSRLAATAVSSEFRQHLARLHEQGQGHAAPSDQVFPVLRCVQGHSGLKESNAFHFDATLLTMLVPIFIPEQGKDRGDLVLFPNLRRVRGSVLFNAVEKVVYQNPLCRRLMGWCIERGWLKPLLLRMKPGNVYFFWGYRSLHANQPCDPAHRRATALFHYGDPHAGSLTTRMILRLNQHRARRAVARSKRQAS</sequence>
<evidence type="ECO:0000313" key="1">
    <source>
        <dbReference type="EMBL" id="AIS19228.1"/>
    </source>
</evidence>
<protein>
    <recommendedName>
        <fullName evidence="3">Phytanoyl-CoA dioxygenase</fullName>
    </recommendedName>
</protein>
<dbReference type="RefSeq" id="WP_043192448.1">
    <property type="nucleotide sequence ID" value="NZ_CP009533.1"/>
</dbReference>
<dbReference type="SUPFAM" id="SSF51197">
    <property type="entry name" value="Clavaminate synthase-like"/>
    <property type="match status" value="1"/>
</dbReference>
<evidence type="ECO:0000313" key="2">
    <source>
        <dbReference type="Proteomes" id="UP000029499"/>
    </source>
</evidence>
<dbReference type="OrthoDB" id="4732009at2"/>
<dbReference type="HOGENOM" id="CLU_091004_0_0_6"/>
<dbReference type="Proteomes" id="UP000029499">
    <property type="component" value="Chromosome"/>
</dbReference>
<organism evidence="1 2">
    <name type="scientific">Pseudomonas rhizosphaerae</name>
    <dbReference type="NCBI Taxonomy" id="216142"/>
    <lineage>
        <taxon>Bacteria</taxon>
        <taxon>Pseudomonadati</taxon>
        <taxon>Pseudomonadota</taxon>
        <taxon>Gammaproteobacteria</taxon>
        <taxon>Pseudomonadales</taxon>
        <taxon>Pseudomonadaceae</taxon>
        <taxon>Pseudomonas</taxon>
    </lineage>
</organism>
<name>A0A089YRZ5_9PSED</name>
<reference evidence="1 2" key="1">
    <citation type="journal article" date="2015" name="J. Biotechnol.">
        <title>Complete genome sequence of Pseudomonas rhizosphaerae IH5T (=DSM 16299T), a phosphate-solubilizing rhizobacterium for bacterial biofertilizer.</title>
        <authorList>
            <person name="Kwak Y."/>
            <person name="Jung B.K."/>
            <person name="Shin J.H."/>
        </authorList>
    </citation>
    <scope>NUCLEOTIDE SEQUENCE [LARGE SCALE GENOMIC DNA]</scope>
    <source>
        <strain evidence="1">DSM 16299</strain>
    </source>
</reference>
<dbReference type="KEGG" id="prh:LT40_18250"/>
<dbReference type="AlphaFoldDB" id="A0A089YRZ5"/>
<dbReference type="Gene3D" id="2.60.120.620">
    <property type="entry name" value="q2cbj1_9rhob like domain"/>
    <property type="match status" value="1"/>
</dbReference>
<keyword evidence="2" id="KW-1185">Reference proteome</keyword>